<reference evidence="2" key="1">
    <citation type="submission" date="2023-05" db="EMBL/GenBank/DDBJ databases">
        <title>Sedimentitalea sp. nov. JM2-8.</title>
        <authorList>
            <person name="Huang J."/>
        </authorList>
    </citation>
    <scope>NUCLEOTIDE SEQUENCE [LARGE SCALE GENOMIC DNA]</scope>
    <source>
        <strain evidence="2">KHS03</strain>
    </source>
</reference>
<dbReference type="RefSeq" id="WP_316772630.1">
    <property type="nucleotide sequence ID" value="NZ_JASMWN010000001.1"/>
</dbReference>
<gene>
    <name evidence="1" type="ORF">QO231_01870</name>
</gene>
<dbReference type="Gene3D" id="1.10.1510.20">
    <property type="entry name" value="Propanediol/glycerol dehydratase, small subunit"/>
    <property type="match status" value="1"/>
</dbReference>
<dbReference type="Proteomes" id="UP001255416">
    <property type="component" value="Unassembled WGS sequence"/>
</dbReference>
<name>A0ABU3V8V0_9RHOB</name>
<protein>
    <submittedName>
        <fullName evidence="1">Diol dehydratase small subunit</fullName>
    </submittedName>
</protein>
<dbReference type="InterPro" id="IPR003207">
    <property type="entry name" value="Ppandiol/glycerol_DeHydtase_su"/>
</dbReference>
<dbReference type="InterPro" id="IPR036091">
    <property type="entry name" value="Prodiol/glycerol_DeHase__sf_su"/>
</dbReference>
<evidence type="ECO:0000313" key="1">
    <source>
        <dbReference type="EMBL" id="MDU9002595.1"/>
    </source>
</evidence>
<proteinExistence type="predicted"/>
<comment type="caution">
    <text evidence="1">The sequence shown here is derived from an EMBL/GenBank/DDBJ whole genome shotgun (WGS) entry which is preliminary data.</text>
</comment>
<organism evidence="1 2">
    <name type="scientific">Sedimentitalea todarodis</name>
    <dbReference type="NCBI Taxonomy" id="1631240"/>
    <lineage>
        <taxon>Bacteria</taxon>
        <taxon>Pseudomonadati</taxon>
        <taxon>Pseudomonadota</taxon>
        <taxon>Alphaproteobacteria</taxon>
        <taxon>Rhodobacterales</taxon>
        <taxon>Paracoccaceae</taxon>
        <taxon>Sedimentitalea</taxon>
    </lineage>
</organism>
<evidence type="ECO:0000313" key="2">
    <source>
        <dbReference type="Proteomes" id="UP001255416"/>
    </source>
</evidence>
<dbReference type="Pfam" id="PF02287">
    <property type="entry name" value="Dehydratase_SU"/>
    <property type="match status" value="1"/>
</dbReference>
<keyword evidence="2" id="KW-1185">Reference proteome</keyword>
<dbReference type="SUPFAM" id="SSF47148">
    <property type="entry name" value="Diol dehydratase, gamma subunit"/>
    <property type="match status" value="1"/>
</dbReference>
<dbReference type="EMBL" id="JASMWN010000001">
    <property type="protein sequence ID" value="MDU9002595.1"/>
    <property type="molecule type" value="Genomic_DNA"/>
</dbReference>
<accession>A0ABU3V8V0</accession>
<sequence>MTDELDAKDYPIAQTRPERVLGRRGKPLDSLTLDAVIDGDVEMEDLRITPQALLQQAQIAKSVGRAALAGNLERAAEMTEIPQAEVMRIYELLRPGRSASSDELRDAAHQIRSRYNATLLADFIEEAAAFYDKRGLFRKRY</sequence>